<feature type="compositionally biased region" description="Basic and acidic residues" evidence="1">
    <location>
        <begin position="10"/>
        <end position="20"/>
    </location>
</feature>
<evidence type="ECO:0000313" key="2">
    <source>
        <dbReference type="EMBL" id="SBS79988.1"/>
    </source>
</evidence>
<protein>
    <submittedName>
        <fullName evidence="2">Uncharacterized protein</fullName>
    </submittedName>
</protein>
<evidence type="ECO:0000256" key="1">
    <source>
        <dbReference type="SAM" id="MobiDB-lite"/>
    </source>
</evidence>
<dbReference type="AlphaFoldDB" id="A0A1A8VML6"/>
<reference evidence="3" key="1">
    <citation type="submission" date="2016-05" db="EMBL/GenBank/DDBJ databases">
        <authorList>
            <person name="Naeem Raeece"/>
        </authorList>
    </citation>
    <scope>NUCLEOTIDE SEQUENCE [LARGE SCALE GENOMIC DNA]</scope>
</reference>
<accession>A0A1A8VML6</accession>
<organism evidence="2 3">
    <name type="scientific">Plasmodium ovale curtisi</name>
    <dbReference type="NCBI Taxonomy" id="864141"/>
    <lineage>
        <taxon>Eukaryota</taxon>
        <taxon>Sar</taxon>
        <taxon>Alveolata</taxon>
        <taxon>Apicomplexa</taxon>
        <taxon>Aconoidasida</taxon>
        <taxon>Haemosporida</taxon>
        <taxon>Plasmodiidae</taxon>
        <taxon>Plasmodium</taxon>
        <taxon>Plasmodium (Plasmodium)</taxon>
    </lineage>
</organism>
<sequence>MISGIKRTSRRTEFPTKENISDTETSCVRKMLITAERTSVIEQTSFIYKPSTSGRSSQEREPSSLSQSP</sequence>
<gene>
    <name evidence="2" type="ORF">POVCU2_0001780</name>
</gene>
<feature type="region of interest" description="Disordered" evidence="1">
    <location>
        <begin position="1"/>
        <end position="20"/>
    </location>
</feature>
<dbReference type="Proteomes" id="UP000078560">
    <property type="component" value="Unassembled WGS sequence"/>
</dbReference>
<proteinExistence type="predicted"/>
<feature type="region of interest" description="Disordered" evidence="1">
    <location>
        <begin position="45"/>
        <end position="69"/>
    </location>
</feature>
<evidence type="ECO:0000313" key="3">
    <source>
        <dbReference type="Proteomes" id="UP000078560"/>
    </source>
</evidence>
<dbReference type="EMBL" id="FLQU01000023">
    <property type="protein sequence ID" value="SBS79988.1"/>
    <property type="molecule type" value="Genomic_DNA"/>
</dbReference>
<name>A0A1A8VML6_PLAOA</name>
<feature type="compositionally biased region" description="Polar residues" evidence="1">
    <location>
        <begin position="45"/>
        <end position="56"/>
    </location>
</feature>